<dbReference type="OrthoDB" id="3766700at2759"/>
<comment type="caution">
    <text evidence="1">The sequence shown here is derived from an EMBL/GenBank/DDBJ whole genome shotgun (WGS) entry which is preliminary data.</text>
</comment>
<evidence type="ECO:0000313" key="1">
    <source>
        <dbReference type="EMBL" id="KAF2449925.1"/>
    </source>
</evidence>
<gene>
    <name evidence="1" type="ORF">P171DRAFT_440358</name>
</gene>
<evidence type="ECO:0000313" key="2">
    <source>
        <dbReference type="Proteomes" id="UP000799764"/>
    </source>
</evidence>
<dbReference type="EMBL" id="MU001494">
    <property type="protein sequence ID" value="KAF2449925.1"/>
    <property type="molecule type" value="Genomic_DNA"/>
</dbReference>
<accession>A0A9P4PTE9</accession>
<sequence length="320" mass="36907">MHYLSFCSYSSRPIPGQELVNPPSRFRQIPRIAPISLSYMGKQKIHVYDSSAEEGIDLKTPMFLQAPVFVRIRIRSPTTFFATAEEDPMYPNWKSISTRAPVNSLVLYSTQSVQLKPDYNLGPTFVRYWDKLPEELRVNIIAENMKAYPARQNPRFSMDLFTKLYPHCRMTPQIARIAMEGFYKHNEFLIQLNSGIPNRYPPAPFNDLIRRLHLTMYIRRSQWTFVRNLSEGKLGFAHLKYIGIVVSWHYPPQDIDGTEWDAFVDETFDHRIEFSCEGELSLLARSAAAVVSVPSFVRGSPAQLAMMQSRIRFAAKEAEA</sequence>
<organism evidence="1 2">
    <name type="scientific">Karstenula rhodostoma CBS 690.94</name>
    <dbReference type="NCBI Taxonomy" id="1392251"/>
    <lineage>
        <taxon>Eukaryota</taxon>
        <taxon>Fungi</taxon>
        <taxon>Dikarya</taxon>
        <taxon>Ascomycota</taxon>
        <taxon>Pezizomycotina</taxon>
        <taxon>Dothideomycetes</taxon>
        <taxon>Pleosporomycetidae</taxon>
        <taxon>Pleosporales</taxon>
        <taxon>Massarineae</taxon>
        <taxon>Didymosphaeriaceae</taxon>
        <taxon>Karstenula</taxon>
    </lineage>
</organism>
<dbReference type="AlphaFoldDB" id="A0A9P4PTE9"/>
<keyword evidence="2" id="KW-1185">Reference proteome</keyword>
<proteinExistence type="predicted"/>
<dbReference type="Proteomes" id="UP000799764">
    <property type="component" value="Unassembled WGS sequence"/>
</dbReference>
<name>A0A9P4PTE9_9PLEO</name>
<protein>
    <submittedName>
        <fullName evidence="1">Uncharacterized protein</fullName>
    </submittedName>
</protein>
<reference evidence="1" key="1">
    <citation type="journal article" date="2020" name="Stud. Mycol.">
        <title>101 Dothideomycetes genomes: a test case for predicting lifestyles and emergence of pathogens.</title>
        <authorList>
            <person name="Haridas S."/>
            <person name="Albert R."/>
            <person name="Binder M."/>
            <person name="Bloem J."/>
            <person name="Labutti K."/>
            <person name="Salamov A."/>
            <person name="Andreopoulos B."/>
            <person name="Baker S."/>
            <person name="Barry K."/>
            <person name="Bills G."/>
            <person name="Bluhm B."/>
            <person name="Cannon C."/>
            <person name="Castanera R."/>
            <person name="Culley D."/>
            <person name="Daum C."/>
            <person name="Ezra D."/>
            <person name="Gonzalez J."/>
            <person name="Henrissat B."/>
            <person name="Kuo A."/>
            <person name="Liang C."/>
            <person name="Lipzen A."/>
            <person name="Lutzoni F."/>
            <person name="Magnuson J."/>
            <person name="Mondo S."/>
            <person name="Nolan M."/>
            <person name="Ohm R."/>
            <person name="Pangilinan J."/>
            <person name="Park H.-J."/>
            <person name="Ramirez L."/>
            <person name="Alfaro M."/>
            <person name="Sun H."/>
            <person name="Tritt A."/>
            <person name="Yoshinaga Y."/>
            <person name="Zwiers L.-H."/>
            <person name="Turgeon B."/>
            <person name="Goodwin S."/>
            <person name="Spatafora J."/>
            <person name="Crous P."/>
            <person name="Grigoriev I."/>
        </authorList>
    </citation>
    <scope>NUCLEOTIDE SEQUENCE</scope>
    <source>
        <strain evidence="1">CBS 690.94</strain>
    </source>
</reference>